<evidence type="ECO:0000313" key="2">
    <source>
        <dbReference type="Proteomes" id="UP001166093"/>
    </source>
</evidence>
<dbReference type="GO" id="GO:0016301">
    <property type="term" value="F:kinase activity"/>
    <property type="evidence" value="ECO:0007669"/>
    <property type="project" value="UniProtKB-KW"/>
</dbReference>
<protein>
    <submittedName>
        <fullName evidence="1">PKDCC kinase</fullName>
    </submittedName>
</protein>
<accession>A0ABS2YF49</accession>
<comment type="caution">
    <text evidence="1">The sequence shown here is derived from an EMBL/GenBank/DDBJ whole genome shotgun (WGS) entry which is preliminary data.</text>
</comment>
<keyword evidence="2" id="KW-1185">Reference proteome</keyword>
<feature type="non-terminal residue" evidence="1">
    <location>
        <position position="413"/>
    </location>
</feature>
<evidence type="ECO:0000313" key="1">
    <source>
        <dbReference type="EMBL" id="MBN3284557.1"/>
    </source>
</evidence>
<dbReference type="PANTHER" id="PTHR46448">
    <property type="entry name" value="PROTEIN KINASE DOMAIN-CONTAINING PROTEIN"/>
    <property type="match status" value="1"/>
</dbReference>
<sequence length="413" mass="46322">MCCALSPVCQSSQYALCAVLCLQCVRVLSDVNALSPPQICLSLVRLLHYLAHSPLGSVTLLDFRPRQFVIVDGELKVTDLDDASADEAPCFSSADCFMEFPARNFTLHCSSQGLCQSINEKRNLYNAYRFFFTYLLPHSAPTALRPLLDRIVNSTAAGSDKVQSDHITVIQRYLSHLPAWDSLHTGDTPVLLTLLFFHVSLRYLCAHQADGELRWGIDETLSELEKLLHLYSNGLYLQNTTQAPRAEYKRVLGASITGDNYHCWPSYNHEGCLLSVFSIQEAIDVCESHAQCRAFVLTNQTTWTGSQVVVTMTLCGRCGCLIFQGAFCKTMKIQWQKLWVVTPGVTRSPCLQAPLLPPTGLLLTSAEFHPIIHRANQPRCNELFIIQSRRRFPNDTGVKTTLEAFWDQKPCLE</sequence>
<organism evidence="1 2">
    <name type="scientific">Polyodon spathula</name>
    <name type="common">North American paddlefish</name>
    <name type="synonym">Squalus spathula</name>
    <dbReference type="NCBI Taxonomy" id="7913"/>
    <lineage>
        <taxon>Eukaryota</taxon>
        <taxon>Metazoa</taxon>
        <taxon>Chordata</taxon>
        <taxon>Craniata</taxon>
        <taxon>Vertebrata</taxon>
        <taxon>Euteleostomi</taxon>
        <taxon>Actinopterygii</taxon>
        <taxon>Chondrostei</taxon>
        <taxon>Acipenseriformes</taxon>
        <taxon>Polyodontidae</taxon>
        <taxon>Polyodon</taxon>
    </lineage>
</organism>
<gene>
    <name evidence="1" type="primary">Pkdcc_0</name>
    <name evidence="1" type="ORF">GTO93_0014148</name>
</gene>
<proteinExistence type="predicted"/>
<feature type="non-terminal residue" evidence="1">
    <location>
        <position position="1"/>
    </location>
</feature>
<dbReference type="Proteomes" id="UP001166093">
    <property type="component" value="Unassembled WGS sequence"/>
</dbReference>
<dbReference type="InterPro" id="IPR042983">
    <property type="entry name" value="PKDCC"/>
</dbReference>
<reference evidence="1" key="1">
    <citation type="journal article" date="2021" name="Cell">
        <title>Tracing the genetic footprints of vertebrate landing in non-teleost ray-finned fishes.</title>
        <authorList>
            <person name="Bi X."/>
            <person name="Wang K."/>
            <person name="Yang L."/>
            <person name="Pan H."/>
            <person name="Jiang H."/>
            <person name="Wei Q."/>
            <person name="Fang M."/>
            <person name="Yu H."/>
            <person name="Zhu C."/>
            <person name="Cai Y."/>
            <person name="He Y."/>
            <person name="Gan X."/>
            <person name="Zeng H."/>
            <person name="Yu D."/>
            <person name="Zhu Y."/>
            <person name="Jiang H."/>
            <person name="Qiu Q."/>
            <person name="Yang H."/>
            <person name="Zhang Y.E."/>
            <person name="Wang W."/>
            <person name="Zhu M."/>
            <person name="He S."/>
            <person name="Zhang G."/>
        </authorList>
    </citation>
    <scope>NUCLEOTIDE SEQUENCE</scope>
    <source>
        <strain evidence="1">Pddl_001</strain>
    </source>
</reference>
<keyword evidence="1" id="KW-0418">Kinase</keyword>
<dbReference type="PANTHER" id="PTHR46448:SF3">
    <property type="entry name" value="EXTRACELLULAR TYROSINE-PROTEIN KINASE PKDCC"/>
    <property type="match status" value="1"/>
</dbReference>
<keyword evidence="1" id="KW-0808">Transferase</keyword>
<name>A0ABS2YF49_POLSP</name>
<dbReference type="EMBL" id="JAAWVQ010137663">
    <property type="protein sequence ID" value="MBN3284557.1"/>
    <property type="molecule type" value="Genomic_DNA"/>
</dbReference>